<reference evidence="3" key="1">
    <citation type="submission" date="2024-04" db="EMBL/GenBank/DDBJ databases">
        <authorList>
            <person name="Shaw F."/>
            <person name="Minotto A."/>
        </authorList>
    </citation>
    <scope>NUCLEOTIDE SEQUENCE [LARGE SCALE GENOMIC DNA]</scope>
</reference>
<proteinExistence type="predicted"/>
<feature type="transmembrane region" description="Helical" evidence="1">
    <location>
        <begin position="13"/>
        <end position="32"/>
    </location>
</feature>
<dbReference type="EMBL" id="OZ037947">
    <property type="protein sequence ID" value="CAL1707845.1"/>
    <property type="molecule type" value="Genomic_DNA"/>
</dbReference>
<keyword evidence="1" id="KW-1133">Transmembrane helix</keyword>
<keyword evidence="1" id="KW-0812">Transmembrane</keyword>
<evidence type="ECO:0000313" key="3">
    <source>
        <dbReference type="Proteomes" id="UP001497453"/>
    </source>
</evidence>
<organism evidence="2 3">
    <name type="scientific">Somion occarium</name>
    <dbReference type="NCBI Taxonomy" id="3059160"/>
    <lineage>
        <taxon>Eukaryota</taxon>
        <taxon>Fungi</taxon>
        <taxon>Dikarya</taxon>
        <taxon>Basidiomycota</taxon>
        <taxon>Agaricomycotina</taxon>
        <taxon>Agaricomycetes</taxon>
        <taxon>Polyporales</taxon>
        <taxon>Cerrenaceae</taxon>
        <taxon>Somion</taxon>
    </lineage>
</organism>
<evidence type="ECO:0000313" key="2">
    <source>
        <dbReference type="EMBL" id="CAL1707845.1"/>
    </source>
</evidence>
<feature type="transmembrane region" description="Helical" evidence="1">
    <location>
        <begin position="53"/>
        <end position="73"/>
    </location>
</feature>
<gene>
    <name evidence="2" type="ORF">GFSPODELE1_LOCUS6564</name>
</gene>
<sequence>MGPSLTPSESRDVAVFLNITHICIGVYLWEFLMSLDFDWSFVSGKRKFKWTMVFYYLVRYIALASNIVTLVAFDVTTKMNCKAVFAVFRFTGNAVGGLATINLALRAIAVWNQRWYICVFITLLILGHWTLILHGILVEGVYSPGQGCVLTYINNKILAANLVYSMCIDFIVLALTGWKLLRLRSNQRKGLVGLLFQDGLIYFASSFCANLVATVLMVLNLSPLMNVLFNIPAAMICAIASTRAVRSLARWTQDGPHIFYSDASLPSSTGDIEWRVPPDQSDAFSSATRNTRRHTADAVRVQITPFVDIEEPARVARKSTGRKNVVSFDF</sequence>
<protein>
    <recommendedName>
        <fullName evidence="4">Transmembrane protein</fullName>
    </recommendedName>
</protein>
<feature type="transmembrane region" description="Helical" evidence="1">
    <location>
        <begin position="157"/>
        <end position="178"/>
    </location>
</feature>
<keyword evidence="1" id="KW-0472">Membrane</keyword>
<feature type="transmembrane region" description="Helical" evidence="1">
    <location>
        <begin position="199"/>
        <end position="221"/>
    </location>
</feature>
<name>A0ABP1DJ42_9APHY</name>
<keyword evidence="3" id="KW-1185">Reference proteome</keyword>
<evidence type="ECO:0008006" key="4">
    <source>
        <dbReference type="Google" id="ProtNLM"/>
    </source>
</evidence>
<accession>A0ABP1DJ42</accession>
<feature type="transmembrane region" description="Helical" evidence="1">
    <location>
        <begin position="117"/>
        <end position="137"/>
    </location>
</feature>
<evidence type="ECO:0000256" key="1">
    <source>
        <dbReference type="SAM" id="Phobius"/>
    </source>
</evidence>
<dbReference type="Proteomes" id="UP001497453">
    <property type="component" value="Chromosome 4"/>
</dbReference>